<dbReference type="GeneTree" id="ENSGT01150000289204"/>
<evidence type="ECO:0000313" key="2">
    <source>
        <dbReference type="Ensembl" id="ENSHHUP00000046663.1"/>
    </source>
</evidence>
<accession>A0A4W5N9N4</accession>
<proteinExistence type="predicted"/>
<dbReference type="AlphaFoldDB" id="A0A4W5N9N4"/>
<keyword evidence="3" id="KW-1185">Reference proteome</keyword>
<feature type="compositionally biased region" description="Basic and acidic residues" evidence="1">
    <location>
        <begin position="11"/>
        <end position="77"/>
    </location>
</feature>
<evidence type="ECO:0000313" key="3">
    <source>
        <dbReference type="Proteomes" id="UP000314982"/>
    </source>
</evidence>
<reference evidence="3" key="1">
    <citation type="submission" date="2018-06" db="EMBL/GenBank/DDBJ databases">
        <title>Genome assembly of Danube salmon.</title>
        <authorList>
            <person name="Macqueen D.J."/>
            <person name="Gundappa M.K."/>
        </authorList>
    </citation>
    <scope>NUCLEOTIDE SEQUENCE [LARGE SCALE GENOMIC DNA]</scope>
</reference>
<organism evidence="2 3">
    <name type="scientific">Hucho hucho</name>
    <name type="common">huchen</name>
    <dbReference type="NCBI Taxonomy" id="62062"/>
    <lineage>
        <taxon>Eukaryota</taxon>
        <taxon>Metazoa</taxon>
        <taxon>Chordata</taxon>
        <taxon>Craniata</taxon>
        <taxon>Vertebrata</taxon>
        <taxon>Euteleostomi</taxon>
        <taxon>Actinopterygii</taxon>
        <taxon>Neopterygii</taxon>
        <taxon>Teleostei</taxon>
        <taxon>Protacanthopterygii</taxon>
        <taxon>Salmoniformes</taxon>
        <taxon>Salmonidae</taxon>
        <taxon>Salmoninae</taxon>
        <taxon>Hucho</taxon>
    </lineage>
</organism>
<dbReference type="STRING" id="62062.ENSHHUP00000046663"/>
<sequence length="149" mass="17563">MYKHLSPANTHPRDTYIKPHPRDTYIKPHPRDTYIKPHPRDTYIKPHPRDTYIKPHPRDTYIKPHPRDTYIKPHPRDTYIKPHPRDTYIKPLFGLYQSGPLHFLTKNEAKSEGRLSHLTTKPCLSLKSIPLISGTYPFPFKLSLHSLTE</sequence>
<dbReference type="Proteomes" id="UP000314982">
    <property type="component" value="Unassembled WGS sequence"/>
</dbReference>
<reference evidence="2" key="3">
    <citation type="submission" date="2025-09" db="UniProtKB">
        <authorList>
            <consortium name="Ensembl"/>
        </authorList>
    </citation>
    <scope>IDENTIFICATION</scope>
</reference>
<feature type="region of interest" description="Disordered" evidence="1">
    <location>
        <begin position="1"/>
        <end position="77"/>
    </location>
</feature>
<reference evidence="2" key="2">
    <citation type="submission" date="2025-08" db="UniProtKB">
        <authorList>
            <consortium name="Ensembl"/>
        </authorList>
    </citation>
    <scope>IDENTIFICATION</scope>
</reference>
<name>A0A4W5N9N4_9TELE</name>
<dbReference type="Ensembl" id="ENSHHUT00000048376.1">
    <property type="protein sequence ID" value="ENSHHUP00000046663.1"/>
    <property type="gene ID" value="ENSHHUG00000028394.1"/>
</dbReference>
<protein>
    <submittedName>
        <fullName evidence="2">Uncharacterized protein</fullName>
    </submittedName>
</protein>
<evidence type="ECO:0000256" key="1">
    <source>
        <dbReference type="SAM" id="MobiDB-lite"/>
    </source>
</evidence>